<protein>
    <recommendedName>
        <fullName evidence="3">histidine kinase</fullName>
        <ecNumber evidence="3">2.7.13.3</ecNumber>
    </recommendedName>
</protein>
<dbReference type="PANTHER" id="PTHR45453:SF1">
    <property type="entry name" value="PHOSPHATE REGULON SENSOR PROTEIN PHOR"/>
    <property type="match status" value="1"/>
</dbReference>
<reference evidence="10 11" key="1">
    <citation type="submission" date="2015-09" db="EMBL/GenBank/DDBJ databases">
        <title>Genome sequence of Oxobacter pfennigii DSM 3222.</title>
        <authorList>
            <person name="Poehlein A."/>
            <person name="Bengelsdorf F.R."/>
            <person name="Schiel-Bengelsdorf B."/>
            <person name="Duerre P."/>
            <person name="Daniel R."/>
        </authorList>
    </citation>
    <scope>NUCLEOTIDE SEQUENCE [LARGE SCALE GENOMIC DNA]</scope>
    <source>
        <strain evidence="10 11">DSM 3222</strain>
    </source>
</reference>
<evidence type="ECO:0000256" key="6">
    <source>
        <dbReference type="ARBA" id="ARBA00022777"/>
    </source>
</evidence>
<dbReference type="InterPro" id="IPR004358">
    <property type="entry name" value="Sig_transdc_His_kin-like_C"/>
</dbReference>
<keyword evidence="6" id="KW-0418">Kinase</keyword>
<keyword evidence="4" id="KW-0597">Phosphoprotein</keyword>
<dbReference type="InterPro" id="IPR005467">
    <property type="entry name" value="His_kinase_dom"/>
</dbReference>
<dbReference type="InterPro" id="IPR003661">
    <property type="entry name" value="HisK_dim/P_dom"/>
</dbReference>
<dbReference type="SUPFAM" id="SSF55874">
    <property type="entry name" value="ATPase domain of HSP90 chaperone/DNA topoisomerase II/histidine kinase"/>
    <property type="match status" value="1"/>
</dbReference>
<feature type="domain" description="Histidine kinase" evidence="9">
    <location>
        <begin position="385"/>
        <end position="596"/>
    </location>
</feature>
<evidence type="ECO:0000256" key="1">
    <source>
        <dbReference type="ARBA" id="ARBA00000085"/>
    </source>
</evidence>
<dbReference type="PROSITE" id="PS50109">
    <property type="entry name" value="HIS_KIN"/>
    <property type="match status" value="1"/>
</dbReference>
<feature type="transmembrane region" description="Helical" evidence="8">
    <location>
        <begin position="5"/>
        <end position="24"/>
    </location>
</feature>
<evidence type="ECO:0000313" key="10">
    <source>
        <dbReference type="EMBL" id="KPU43759.1"/>
    </source>
</evidence>
<dbReference type="Gene3D" id="1.10.287.130">
    <property type="match status" value="1"/>
</dbReference>
<evidence type="ECO:0000313" key="11">
    <source>
        <dbReference type="Proteomes" id="UP000050326"/>
    </source>
</evidence>
<evidence type="ECO:0000256" key="2">
    <source>
        <dbReference type="ARBA" id="ARBA00004370"/>
    </source>
</evidence>
<feature type="transmembrane region" description="Helical" evidence="8">
    <location>
        <begin position="255"/>
        <end position="278"/>
    </location>
</feature>
<dbReference type="Pfam" id="PF00512">
    <property type="entry name" value="HisKA"/>
    <property type="match status" value="1"/>
</dbReference>
<evidence type="ECO:0000256" key="7">
    <source>
        <dbReference type="ARBA" id="ARBA00023012"/>
    </source>
</evidence>
<evidence type="ECO:0000259" key="9">
    <source>
        <dbReference type="PROSITE" id="PS50109"/>
    </source>
</evidence>
<comment type="caution">
    <text evidence="10">The sequence shown here is derived from an EMBL/GenBank/DDBJ whole genome shotgun (WGS) entry which is preliminary data.</text>
</comment>
<keyword evidence="8" id="KW-1133">Transmembrane helix</keyword>
<dbReference type="Gene3D" id="3.30.565.10">
    <property type="entry name" value="Histidine kinase-like ATPase, C-terminal domain"/>
    <property type="match status" value="1"/>
</dbReference>
<keyword evidence="5 10" id="KW-0808">Transferase</keyword>
<evidence type="ECO:0000256" key="8">
    <source>
        <dbReference type="SAM" id="Phobius"/>
    </source>
</evidence>
<evidence type="ECO:0000256" key="4">
    <source>
        <dbReference type="ARBA" id="ARBA00022553"/>
    </source>
</evidence>
<dbReference type="OrthoDB" id="9813151at2"/>
<dbReference type="SMART" id="SM00387">
    <property type="entry name" value="HATPase_c"/>
    <property type="match status" value="1"/>
</dbReference>
<feature type="transmembrane region" description="Helical" evidence="8">
    <location>
        <begin position="175"/>
        <end position="195"/>
    </location>
</feature>
<dbReference type="STRING" id="36849.OXPF_26190"/>
<keyword evidence="8" id="KW-0812">Transmembrane</keyword>
<feature type="transmembrane region" description="Helical" evidence="8">
    <location>
        <begin position="148"/>
        <end position="168"/>
    </location>
</feature>
<sequence>MKRHYLKAIAVFLLICSLTFIIFIKINNAFGVLNHGETYPDNENNIYSLADYHWDSNNHTFFIDLVRENEEQQLELIYAKLPSDISINGTILNKVSSSFSRVLINPDWFKDNKVRVVFNTNINPRHTPVYLTTTSGASAALSAYDMVFAFNLGITFLMSIYGISLYRLKKTEKYLLWFAIYAGALTLWSALPLFIGSGFKLIRYYAYNWCTILNIVICFKMFDINLPRYFNILLSKWGVVGVLVVWSVLETIFPILHSEICNYSLFIFSIGALIYACANKRKGAWLVLSGHAISQGMRMVMALPYLIRIDVSFLLRSMQYSKLFNLPFAFCCMLLINRLFAEKFTEAEVLAKELEQINHNLDKKVLEGTKALEEQHKRRHNFMMNIFHDLRTPLFVIQGSTQKIANRPELLNEELPIISERLDFTKHLVEDLFLMAKLEDKQVILETEKVPLTDLLKNIISACSLEGESKGICIKTELKCDYITWGDEYRLKQAFQNLLLNAIYYTKASGHIYITSRKQKNFAVISFEDTGIGIAPQDIDKIFDRYYRISGSGKHQSTGLGLSIANEIIQQHHGSISVESKVGYGTIFTVNLPIIS</sequence>
<accession>A0A0P8W572</accession>
<dbReference type="InterPro" id="IPR050351">
    <property type="entry name" value="BphY/WalK/GraS-like"/>
</dbReference>
<evidence type="ECO:0000256" key="5">
    <source>
        <dbReference type="ARBA" id="ARBA00022679"/>
    </source>
</evidence>
<dbReference type="InterPro" id="IPR003594">
    <property type="entry name" value="HATPase_dom"/>
</dbReference>
<dbReference type="CDD" id="cd00082">
    <property type="entry name" value="HisKA"/>
    <property type="match status" value="1"/>
</dbReference>
<feature type="transmembrane region" description="Helical" evidence="8">
    <location>
        <begin position="285"/>
        <end position="307"/>
    </location>
</feature>
<feature type="transmembrane region" description="Helical" evidence="8">
    <location>
        <begin position="201"/>
        <end position="222"/>
    </location>
</feature>
<gene>
    <name evidence="10" type="primary">phoR_7</name>
    <name evidence="10" type="ORF">OXPF_26190</name>
</gene>
<keyword evidence="11" id="KW-1185">Reference proteome</keyword>
<proteinExistence type="predicted"/>
<dbReference type="GO" id="GO:0005886">
    <property type="term" value="C:plasma membrane"/>
    <property type="evidence" value="ECO:0007669"/>
    <property type="project" value="TreeGrafter"/>
</dbReference>
<dbReference type="FunFam" id="3.30.565.10:FF:000006">
    <property type="entry name" value="Sensor histidine kinase WalK"/>
    <property type="match status" value="1"/>
</dbReference>
<dbReference type="GO" id="GO:0004721">
    <property type="term" value="F:phosphoprotein phosphatase activity"/>
    <property type="evidence" value="ECO:0007669"/>
    <property type="project" value="TreeGrafter"/>
</dbReference>
<comment type="subcellular location">
    <subcellularLocation>
        <location evidence="2">Membrane</location>
    </subcellularLocation>
</comment>
<dbReference type="Pfam" id="PF02518">
    <property type="entry name" value="HATPase_c"/>
    <property type="match status" value="1"/>
</dbReference>
<dbReference type="EMBL" id="LKET01000035">
    <property type="protein sequence ID" value="KPU43759.1"/>
    <property type="molecule type" value="Genomic_DNA"/>
</dbReference>
<keyword evidence="7" id="KW-0902">Two-component regulatory system</keyword>
<dbReference type="EC" id="2.7.13.3" evidence="3"/>
<dbReference type="SMART" id="SM00388">
    <property type="entry name" value="HisKA"/>
    <property type="match status" value="1"/>
</dbReference>
<name>A0A0P8W572_9CLOT</name>
<evidence type="ECO:0000256" key="3">
    <source>
        <dbReference type="ARBA" id="ARBA00012438"/>
    </source>
</evidence>
<dbReference type="SUPFAM" id="SSF47384">
    <property type="entry name" value="Homodimeric domain of signal transducing histidine kinase"/>
    <property type="match status" value="1"/>
</dbReference>
<dbReference type="GO" id="GO:0016036">
    <property type="term" value="P:cellular response to phosphate starvation"/>
    <property type="evidence" value="ECO:0007669"/>
    <property type="project" value="TreeGrafter"/>
</dbReference>
<dbReference type="InterPro" id="IPR036890">
    <property type="entry name" value="HATPase_C_sf"/>
</dbReference>
<keyword evidence="8" id="KW-0472">Membrane</keyword>
<organism evidence="10 11">
    <name type="scientific">Oxobacter pfennigii</name>
    <dbReference type="NCBI Taxonomy" id="36849"/>
    <lineage>
        <taxon>Bacteria</taxon>
        <taxon>Bacillati</taxon>
        <taxon>Bacillota</taxon>
        <taxon>Clostridia</taxon>
        <taxon>Eubacteriales</taxon>
        <taxon>Clostridiaceae</taxon>
        <taxon>Oxobacter</taxon>
    </lineage>
</organism>
<dbReference type="InterPro" id="IPR036097">
    <property type="entry name" value="HisK_dim/P_sf"/>
</dbReference>
<dbReference type="Proteomes" id="UP000050326">
    <property type="component" value="Unassembled WGS sequence"/>
</dbReference>
<comment type="catalytic activity">
    <reaction evidence="1">
        <text>ATP + protein L-histidine = ADP + protein N-phospho-L-histidine.</text>
        <dbReference type="EC" id="2.7.13.3"/>
    </reaction>
</comment>
<dbReference type="PANTHER" id="PTHR45453">
    <property type="entry name" value="PHOSPHATE REGULON SENSOR PROTEIN PHOR"/>
    <property type="match status" value="1"/>
</dbReference>
<dbReference type="GO" id="GO:0000155">
    <property type="term" value="F:phosphorelay sensor kinase activity"/>
    <property type="evidence" value="ECO:0007669"/>
    <property type="project" value="InterPro"/>
</dbReference>
<dbReference type="PRINTS" id="PR00344">
    <property type="entry name" value="BCTRLSENSOR"/>
</dbReference>
<dbReference type="RefSeq" id="WP_054875649.1">
    <property type="nucleotide sequence ID" value="NZ_LKET01000035.1"/>
</dbReference>
<feature type="transmembrane region" description="Helical" evidence="8">
    <location>
        <begin position="229"/>
        <end position="249"/>
    </location>
</feature>
<dbReference type="AlphaFoldDB" id="A0A0P8W572"/>